<organism evidence="2 3">
    <name type="scientific">Gordonia araii NBRC 100433</name>
    <dbReference type="NCBI Taxonomy" id="1073574"/>
    <lineage>
        <taxon>Bacteria</taxon>
        <taxon>Bacillati</taxon>
        <taxon>Actinomycetota</taxon>
        <taxon>Actinomycetes</taxon>
        <taxon>Mycobacteriales</taxon>
        <taxon>Gordoniaceae</taxon>
        <taxon>Gordonia</taxon>
    </lineage>
</organism>
<feature type="region of interest" description="Disordered" evidence="1">
    <location>
        <begin position="100"/>
        <end position="164"/>
    </location>
</feature>
<comment type="caution">
    <text evidence="2">The sequence shown here is derived from an EMBL/GenBank/DDBJ whole genome shotgun (WGS) entry which is preliminary data.</text>
</comment>
<keyword evidence="3" id="KW-1185">Reference proteome</keyword>
<proteinExistence type="predicted"/>
<evidence type="ECO:0000313" key="2">
    <source>
        <dbReference type="EMBL" id="GAB09769.1"/>
    </source>
</evidence>
<evidence type="ECO:0000256" key="1">
    <source>
        <dbReference type="SAM" id="MobiDB-lite"/>
    </source>
</evidence>
<feature type="compositionally biased region" description="Polar residues" evidence="1">
    <location>
        <begin position="132"/>
        <end position="141"/>
    </location>
</feature>
<reference evidence="2 3" key="1">
    <citation type="submission" date="2011-11" db="EMBL/GenBank/DDBJ databases">
        <title>Whole genome shotgun sequence of Gordonia araii NBRC 100433.</title>
        <authorList>
            <person name="Yoshida Y."/>
            <person name="Hosoyama A."/>
            <person name="Tsuchikane K."/>
            <person name="Katsumata H."/>
            <person name="Yamazaki S."/>
            <person name="Fujita N."/>
        </authorList>
    </citation>
    <scope>NUCLEOTIDE SEQUENCE [LARGE SCALE GENOMIC DNA]</scope>
    <source>
        <strain evidence="2 3">NBRC 100433</strain>
    </source>
</reference>
<feature type="region of interest" description="Disordered" evidence="1">
    <location>
        <begin position="56"/>
        <end position="87"/>
    </location>
</feature>
<protein>
    <submittedName>
        <fullName evidence="2">Uncharacterized protein</fullName>
    </submittedName>
</protein>
<dbReference type="STRING" id="1073574.GOARA_047_00030"/>
<dbReference type="Proteomes" id="UP000035088">
    <property type="component" value="Unassembled WGS sequence"/>
</dbReference>
<feature type="region of interest" description="Disordered" evidence="1">
    <location>
        <begin position="239"/>
        <end position="265"/>
    </location>
</feature>
<feature type="compositionally biased region" description="Polar residues" evidence="1">
    <location>
        <begin position="58"/>
        <end position="71"/>
    </location>
</feature>
<dbReference type="AlphaFoldDB" id="G7H1P4"/>
<evidence type="ECO:0000313" key="3">
    <source>
        <dbReference type="Proteomes" id="UP000035088"/>
    </source>
</evidence>
<gene>
    <name evidence="2" type="ORF">GOARA_047_00030</name>
</gene>
<feature type="compositionally biased region" description="Polar residues" evidence="1">
    <location>
        <begin position="111"/>
        <end position="123"/>
    </location>
</feature>
<dbReference type="PROSITE" id="PS51257">
    <property type="entry name" value="PROKAR_LIPOPROTEIN"/>
    <property type="match status" value="1"/>
</dbReference>
<accession>G7H1P4</accession>
<name>G7H1P4_9ACTN</name>
<sequence length="265" mass="28089">MQGYGRREGSPRRVRVAWSVAIALVATTAVACLNSCSVVSELATPDESRTIVIPGTDALTTESSVATTSVDPSEEAESDSERGQWDDWSFGHIINVAPRADAERHHRAAKTQRSPLTTTSGFHFSSPDRGVQCSTGANGTGTLACRSKNVEGPPAPPRGTPETCKWDRRMVTLGPAGATAGACSNLYPVMTRSAILTFGETLSVGRFKCLNSIDGMFCLQSAGSGFAVTKDGFREIRAVDRAPRSLRGPAPDEDRTSRTSAPPTS</sequence>
<dbReference type="EMBL" id="BAEE01000047">
    <property type="protein sequence ID" value="GAB09769.1"/>
    <property type="molecule type" value="Genomic_DNA"/>
</dbReference>